<reference evidence="2" key="2">
    <citation type="submission" date="2025-09" db="UniProtKB">
        <authorList>
            <consortium name="Ensembl"/>
        </authorList>
    </citation>
    <scope>IDENTIFICATION</scope>
</reference>
<proteinExistence type="predicted"/>
<evidence type="ECO:0000313" key="3">
    <source>
        <dbReference type="Proteomes" id="UP000694388"/>
    </source>
</evidence>
<dbReference type="Proteomes" id="UP000694388">
    <property type="component" value="Unplaced"/>
</dbReference>
<organism evidence="2 3">
    <name type="scientific">Eptatretus burgeri</name>
    <name type="common">Inshore hagfish</name>
    <dbReference type="NCBI Taxonomy" id="7764"/>
    <lineage>
        <taxon>Eukaryota</taxon>
        <taxon>Metazoa</taxon>
        <taxon>Chordata</taxon>
        <taxon>Craniata</taxon>
        <taxon>Vertebrata</taxon>
        <taxon>Cyclostomata</taxon>
        <taxon>Myxini</taxon>
        <taxon>Myxiniformes</taxon>
        <taxon>Myxinidae</taxon>
        <taxon>Eptatretinae</taxon>
        <taxon>Eptatretus</taxon>
    </lineage>
</organism>
<name>A0A8C4QM12_EPTBU</name>
<feature type="transmembrane region" description="Helical" evidence="1">
    <location>
        <begin position="36"/>
        <end position="58"/>
    </location>
</feature>
<dbReference type="Ensembl" id="ENSEBUT00000018052.1">
    <property type="protein sequence ID" value="ENSEBUP00000017476.1"/>
    <property type="gene ID" value="ENSEBUG00000010921.1"/>
</dbReference>
<dbReference type="Pfam" id="PF09803">
    <property type="entry name" value="Pet100"/>
    <property type="match status" value="1"/>
</dbReference>
<keyword evidence="1" id="KW-0812">Transmembrane</keyword>
<reference evidence="2" key="1">
    <citation type="submission" date="2025-08" db="UniProtKB">
        <authorList>
            <consortium name="Ensembl"/>
        </authorList>
    </citation>
    <scope>IDENTIFICATION</scope>
</reference>
<dbReference type="GO" id="GO:0005739">
    <property type="term" value="C:mitochondrion"/>
    <property type="evidence" value="ECO:0007669"/>
    <property type="project" value="InterPro"/>
</dbReference>
<sequence>MVLYLAFPVGIFWVSNQADYFEKHVVQRKVCLYPRFIYLALFFMKCLELLIIPGYSYFMKHHNYHLLSLNPNS</sequence>
<protein>
    <submittedName>
        <fullName evidence="2">Uncharacterized protein</fullName>
    </submittedName>
</protein>
<keyword evidence="1" id="KW-0472">Membrane</keyword>
<evidence type="ECO:0000313" key="2">
    <source>
        <dbReference type="Ensembl" id="ENSEBUP00000017476.1"/>
    </source>
</evidence>
<dbReference type="AlphaFoldDB" id="A0A8C4QM12"/>
<evidence type="ECO:0000256" key="1">
    <source>
        <dbReference type="SAM" id="Phobius"/>
    </source>
</evidence>
<keyword evidence="3" id="KW-1185">Reference proteome</keyword>
<accession>A0A8C4QM12</accession>
<keyword evidence="1" id="KW-1133">Transmembrane helix</keyword>
<dbReference type="InterPro" id="IPR018625">
    <property type="entry name" value="Pet100"/>
</dbReference>
<dbReference type="GO" id="GO:0033617">
    <property type="term" value="P:mitochondrial respiratory chain complex IV assembly"/>
    <property type="evidence" value="ECO:0007669"/>
    <property type="project" value="InterPro"/>
</dbReference>